<feature type="signal peptide" evidence="1">
    <location>
        <begin position="1"/>
        <end position="30"/>
    </location>
</feature>
<organism evidence="2 3">
    <name type="scientific">Acinetobacter calcoaceticus</name>
    <dbReference type="NCBI Taxonomy" id="471"/>
    <lineage>
        <taxon>Bacteria</taxon>
        <taxon>Pseudomonadati</taxon>
        <taxon>Pseudomonadota</taxon>
        <taxon>Gammaproteobacteria</taxon>
        <taxon>Moraxellales</taxon>
        <taxon>Moraxellaceae</taxon>
        <taxon>Acinetobacter</taxon>
        <taxon>Acinetobacter calcoaceticus/baumannii complex</taxon>
    </lineage>
</organism>
<evidence type="ECO:0000313" key="3">
    <source>
        <dbReference type="Proteomes" id="UP000294963"/>
    </source>
</evidence>
<comment type="caution">
    <text evidence="2">The sequence shown here is derived from an EMBL/GenBank/DDBJ whole genome shotgun (WGS) entry which is preliminary data.</text>
</comment>
<gene>
    <name evidence="2" type="ORF">EC844_11943</name>
</gene>
<keyword evidence="1" id="KW-0732">Signal</keyword>
<evidence type="ECO:0000256" key="1">
    <source>
        <dbReference type="SAM" id="SignalP"/>
    </source>
</evidence>
<keyword evidence="3" id="KW-1185">Reference proteome</keyword>
<accession>A0A4R1XKI5</accession>
<dbReference type="Proteomes" id="UP000294963">
    <property type="component" value="Unassembled WGS sequence"/>
</dbReference>
<name>A0A4R1XKI5_ACICA</name>
<sequence>MEYFNGVVMNRYSRLALLGALMIGSGVSSADNNLAGKNHASKATVVMQKKFDAELVQFLECEKAYQQFDSQRFNDDEAWLKAGWTKSDHGYQPKRNVKVYGHPVLEVRPLIYGLNAIVGVDAVVLAKQLKMPDEKANALGKTFHLQVKTKDTDLNHDGEKAKRIFTLGREQEAGQTVNMVGCTWLDEQDERQVKQFNKQFEEMKNFKLIVEEEQY</sequence>
<reference evidence="2 3" key="1">
    <citation type="submission" date="2019-03" db="EMBL/GenBank/DDBJ databases">
        <title>Genomic analyses of the natural microbiome of Caenorhabditis elegans.</title>
        <authorList>
            <person name="Samuel B."/>
        </authorList>
    </citation>
    <scope>NUCLEOTIDE SEQUENCE [LARGE SCALE GENOMIC DNA]</scope>
    <source>
        <strain evidence="2 3">JUb89</strain>
    </source>
</reference>
<dbReference type="EMBL" id="SLVJ01000019">
    <property type="protein sequence ID" value="TCM63829.1"/>
    <property type="molecule type" value="Genomic_DNA"/>
</dbReference>
<dbReference type="AlphaFoldDB" id="A0A4R1XKI5"/>
<evidence type="ECO:0000313" key="2">
    <source>
        <dbReference type="EMBL" id="TCM63829.1"/>
    </source>
</evidence>
<feature type="chain" id="PRO_5020764340" evidence="1">
    <location>
        <begin position="31"/>
        <end position="215"/>
    </location>
</feature>
<proteinExistence type="predicted"/>
<protein>
    <submittedName>
        <fullName evidence="2">Uncharacterized protein</fullName>
    </submittedName>
</protein>